<sequence length="1455" mass="143691">MRRILKALLYTALGTTALAGLALAVVPTPLGEGLIQRLANDALARPDGGARLEGLSISWSGDIRADSLTLSDAGGPYAVLSGLGLDWQPLALLAGEARIRSLAVERIALERRPVPARPDEADTRTEGGPMLPVASVRLETLRLPQIELAAAVAGVPVTLAADGSATAEAHPERLSARLAVQRIDGTPGSLAADVTLAPSEGTLDVTVKAGEPRGGLIARLAGLDDLPAVDLDLTGSGPLSDWAARLALALDGRPTVAGTARMAASADGSRSLSLDLSGDLAPLAPPAAGALVVGTTGLTASARLSPRFLPLDGSLRLTSDTLTLTATGTYAPDSGTIAVTSDLRLAADGGALIGIDTGSGLGTLASLTGSVRLEGPLDRATWHASLETDRLSTPQGALASARLEATGVGANLTRSGFSLPVSATLRLAGIAPSDPRLSAFAGSGEMDLAGRVTLPGRGPVLQLARGSATLAPLGVTLGEGTLGSGPSNLTGELRVPDLSGLAGLAGRPLAGSLGVGFRAEGTPADSAGSLALSVAATDLSTGLAPLDGLLAGASQATATLTRAADGALGLRDLAVTTPAATLTGTLDLAPDAGSGSGDGLDGEIRVSLSDLGRLDPRLDGTLALEADLAGALARPALDLTATSGRIGLAGTPLTDLSLAFNGAADPAAPRGSLNLSARLNGAPLVARGDLDSQAGQARLSGFEAAVGGNRLTGDLVVGDLGKALETISGTLTLDAPDLSELSPLALTPLSGRLAARAVLSADAAGPRLKLTADGAGVSLPQAAADSLRVDVDLTDLASVPQAAGQVTATGLLAGGTRLASLSASASSDGSRTDFTLDARLPGAGKDGVTAAGSLTATGSGFDLALTRLDGLYTGLKTALVRPARLSYANGTARLDEVALALGSGSLVVQGTAGDTLALTGTLRAVPLALANSVRPGLGLAGTLSGSVQVSGPAKAPVAAWQLTGQGLSAAQLAASGIAPLGLESRGSLSGQRVEQSSRLTGDGGLTLTVAGPVGLGGGGSLGLDVTGTVPLALARLPLLRAGFRAEGTLAVSGRVGGSFAAPDYALSARPQGISLTEFSSGFTLRNVTGSLDVTRDRVVLNGLAAAIAAGGTVRAGGSIGLGAGLPADISVTVENGRYSDGRVVSADLGAALKITGPLAGGGVLSGSVTISSANIAIPETLPGGLSPLAVRHVNAPKPVRDQVAELRQDTGGAAAGGGPGAGGGLGLDVTVNAPARIFVRGRGLDAELGGSLRIVGTTAAPQAVGGFALRRGQLDVLTRRLAFSRGNATFTGSLTPTLDFVATTTAGSTSINVTISGSAADPVIALTSSPALPQDEILAQLLFDKSMTSLSPTQIAQLAAAVATLTGGSDTGPLAQLRKSLGLDVVDVNLGATGGPSLAVGKYINDNIYLGVEQGAGRDSSRVKVDIDLSRSLKARGEVGANGSSKAGIYFEREY</sequence>
<reference evidence="6 7" key="1">
    <citation type="submission" date="2020-01" db="EMBL/GenBank/DDBJ databases">
        <authorList>
            <person name="Peng S.Y."/>
            <person name="Li J."/>
            <person name="Wang M."/>
            <person name="Wang L."/>
            <person name="Wang C.Q."/>
            <person name="Wang J.R."/>
        </authorList>
    </citation>
    <scope>NUCLEOTIDE SEQUENCE [LARGE SCALE GENOMIC DNA]</scope>
    <source>
        <strain evidence="6 7">XCT-34</strain>
    </source>
</reference>
<dbReference type="Pfam" id="PF04357">
    <property type="entry name" value="TamB"/>
    <property type="match status" value="1"/>
</dbReference>
<keyword evidence="4" id="KW-0472">Membrane</keyword>
<evidence type="ECO:0000256" key="3">
    <source>
        <dbReference type="ARBA" id="ARBA00022989"/>
    </source>
</evidence>
<keyword evidence="3" id="KW-1133">Transmembrane helix</keyword>
<evidence type="ECO:0000259" key="5">
    <source>
        <dbReference type="Pfam" id="PF04357"/>
    </source>
</evidence>
<evidence type="ECO:0000256" key="2">
    <source>
        <dbReference type="ARBA" id="ARBA00022692"/>
    </source>
</evidence>
<dbReference type="PANTHER" id="PTHR36985">
    <property type="entry name" value="TRANSLOCATION AND ASSEMBLY MODULE SUBUNIT TAMB"/>
    <property type="match status" value="1"/>
</dbReference>
<accession>A0ABW9ZHV4</accession>
<evidence type="ECO:0000256" key="4">
    <source>
        <dbReference type="ARBA" id="ARBA00023136"/>
    </source>
</evidence>
<dbReference type="Proteomes" id="UP000541347">
    <property type="component" value="Unassembled WGS sequence"/>
</dbReference>
<dbReference type="EMBL" id="JAABLP010000001">
    <property type="protein sequence ID" value="NBN62714.1"/>
    <property type="molecule type" value="Genomic_DNA"/>
</dbReference>
<evidence type="ECO:0000313" key="6">
    <source>
        <dbReference type="EMBL" id="NBN62714.1"/>
    </source>
</evidence>
<evidence type="ECO:0000313" key="7">
    <source>
        <dbReference type="Proteomes" id="UP000541347"/>
    </source>
</evidence>
<proteinExistence type="predicted"/>
<gene>
    <name evidence="6" type="ORF">GWI71_03385</name>
</gene>
<dbReference type="InterPro" id="IPR007452">
    <property type="entry name" value="TamB_C"/>
</dbReference>
<keyword evidence="7" id="KW-1185">Reference proteome</keyword>
<dbReference type="PANTHER" id="PTHR36985:SF1">
    <property type="entry name" value="TRANSLOCATION AND ASSEMBLY MODULE SUBUNIT TAMB"/>
    <property type="match status" value="1"/>
</dbReference>
<dbReference type="RefSeq" id="WP_161673898.1">
    <property type="nucleotide sequence ID" value="NZ_JAABLP010000001.1"/>
</dbReference>
<organism evidence="6 7">
    <name type="scientific">Pannonibacter tanglangensis</name>
    <dbReference type="NCBI Taxonomy" id="2750084"/>
    <lineage>
        <taxon>Bacteria</taxon>
        <taxon>Pseudomonadati</taxon>
        <taxon>Pseudomonadota</taxon>
        <taxon>Alphaproteobacteria</taxon>
        <taxon>Hyphomicrobiales</taxon>
        <taxon>Stappiaceae</taxon>
        <taxon>Pannonibacter</taxon>
    </lineage>
</organism>
<comment type="caution">
    <text evidence="6">The sequence shown here is derived from an EMBL/GenBank/DDBJ whole genome shotgun (WGS) entry which is preliminary data.</text>
</comment>
<name>A0ABW9ZHV4_9HYPH</name>
<keyword evidence="2" id="KW-0812">Transmembrane</keyword>
<protein>
    <recommendedName>
        <fullName evidence="5">Translocation and assembly module TamB C-terminal domain-containing protein</fullName>
    </recommendedName>
</protein>
<feature type="domain" description="Translocation and assembly module TamB C-terminal" evidence="5">
    <location>
        <begin position="1103"/>
        <end position="1455"/>
    </location>
</feature>
<evidence type="ECO:0000256" key="1">
    <source>
        <dbReference type="ARBA" id="ARBA00004167"/>
    </source>
</evidence>
<comment type="subcellular location">
    <subcellularLocation>
        <location evidence="1">Membrane</location>
        <topology evidence="1">Single-pass membrane protein</topology>
    </subcellularLocation>
</comment>